<dbReference type="InterPro" id="IPR058981">
    <property type="entry name" value="MGRN1/RNF157-like_N"/>
</dbReference>
<name>A0ABC9A9J6_9POAL</name>
<dbReference type="EMBL" id="OZ075129">
    <property type="protein sequence ID" value="CAL4962847.1"/>
    <property type="molecule type" value="Genomic_DNA"/>
</dbReference>
<dbReference type="InterPro" id="IPR001841">
    <property type="entry name" value="Znf_RING"/>
</dbReference>
<evidence type="ECO:0000256" key="4">
    <source>
        <dbReference type="ARBA" id="ARBA00022723"/>
    </source>
</evidence>
<dbReference type="GO" id="GO:0008270">
    <property type="term" value="F:zinc ion binding"/>
    <property type="evidence" value="ECO:0007669"/>
    <property type="project" value="UniProtKB-KW"/>
</dbReference>
<evidence type="ECO:0000256" key="6">
    <source>
        <dbReference type="ARBA" id="ARBA00022786"/>
    </source>
</evidence>
<dbReference type="PANTHER" id="PTHR22996:SF11">
    <property type="entry name" value="RING-TYPE E3 UBIQUITIN TRANSFERASE"/>
    <property type="match status" value="1"/>
</dbReference>
<dbReference type="EC" id="2.3.2.27" evidence="2"/>
<dbReference type="SMART" id="SM00184">
    <property type="entry name" value="RING"/>
    <property type="match status" value="1"/>
</dbReference>
<evidence type="ECO:0000313" key="12">
    <source>
        <dbReference type="EMBL" id="CAL4975464.1"/>
    </source>
</evidence>
<evidence type="ECO:0000313" key="11">
    <source>
        <dbReference type="EMBL" id="CAL4962847.1"/>
    </source>
</evidence>
<dbReference type="EMBL" id="OZ075130">
    <property type="protein sequence ID" value="CAL4975464.1"/>
    <property type="molecule type" value="Genomic_DNA"/>
</dbReference>
<organism evidence="12 13">
    <name type="scientific">Urochloa decumbens</name>
    <dbReference type="NCBI Taxonomy" id="240449"/>
    <lineage>
        <taxon>Eukaryota</taxon>
        <taxon>Viridiplantae</taxon>
        <taxon>Streptophyta</taxon>
        <taxon>Embryophyta</taxon>
        <taxon>Tracheophyta</taxon>
        <taxon>Spermatophyta</taxon>
        <taxon>Magnoliopsida</taxon>
        <taxon>Liliopsida</taxon>
        <taxon>Poales</taxon>
        <taxon>Poaceae</taxon>
        <taxon>PACMAD clade</taxon>
        <taxon>Panicoideae</taxon>
        <taxon>Panicodae</taxon>
        <taxon>Paniceae</taxon>
        <taxon>Melinidinae</taxon>
        <taxon>Urochloa</taxon>
    </lineage>
</organism>
<comment type="catalytic activity">
    <reaction evidence="1">
        <text>S-ubiquitinyl-[E2 ubiquitin-conjugating enzyme]-L-cysteine + [acceptor protein]-L-lysine = [E2 ubiquitin-conjugating enzyme]-L-cysteine + N(6)-ubiquitinyl-[acceptor protein]-L-lysine.</text>
        <dbReference type="EC" id="2.3.2.27"/>
    </reaction>
</comment>
<evidence type="ECO:0000313" key="13">
    <source>
        <dbReference type="Proteomes" id="UP001497457"/>
    </source>
</evidence>
<proteinExistence type="predicted"/>
<evidence type="ECO:0000256" key="9">
    <source>
        <dbReference type="SAM" id="MobiDB-lite"/>
    </source>
</evidence>
<dbReference type="Pfam" id="PF13920">
    <property type="entry name" value="zf-C3HC4_3"/>
    <property type="match status" value="1"/>
</dbReference>
<feature type="domain" description="RING-type" evidence="10">
    <location>
        <begin position="235"/>
        <end position="274"/>
    </location>
</feature>
<dbReference type="Proteomes" id="UP001497457">
    <property type="component" value="Chromosome 20rd"/>
</dbReference>
<keyword evidence="7" id="KW-0862">Zinc</keyword>
<dbReference type="PROSITE" id="PS50089">
    <property type="entry name" value="ZF_RING_2"/>
    <property type="match status" value="1"/>
</dbReference>
<protein>
    <recommendedName>
        <fullName evidence="2">RING-type E3 ubiquitin transferase</fullName>
        <ecNumber evidence="2">2.3.2.27</ecNumber>
    </recommendedName>
</protein>
<dbReference type="Gene3D" id="3.30.40.10">
    <property type="entry name" value="Zinc/RING finger domain, C3HC4 (zinc finger)"/>
    <property type="match status" value="1"/>
</dbReference>
<accession>A0ABC9A9J6</accession>
<dbReference type="GO" id="GO:0061630">
    <property type="term" value="F:ubiquitin protein ligase activity"/>
    <property type="evidence" value="ECO:0007669"/>
    <property type="project" value="UniProtKB-EC"/>
</dbReference>
<dbReference type="PANTHER" id="PTHR22996">
    <property type="entry name" value="MAHOGUNIN"/>
    <property type="match status" value="1"/>
</dbReference>
<keyword evidence="3" id="KW-0808">Transferase</keyword>
<sequence>MGNTGSSGGAPLSRPEPQLHRGLHQVPPPHEDRDPGYPPSAAPELPAPALLERHMPVALKIRIKEKTLRLEPDADGRSLLVAFSFDADAPGSISIYFFAQEDTKLMLKATKATLVEPVTFVFKAGLNQEFKQMEGTGVNLSLFEESELTCVGKGGVFPIALKVQVINHEEERKNDNEASKCHIKFAIFVKNNEEYDARVVRQILWLHGSRYILQEIYGAGTSERANHEDDPGKTCAICLVKPRTTAVLPCRHLCLCRWCAQMLVSQTNKCPICRQPVERLLEIVVNENPDKDNVINE</sequence>
<dbReference type="SUPFAM" id="SSF57850">
    <property type="entry name" value="RING/U-box"/>
    <property type="match status" value="1"/>
</dbReference>
<dbReference type="Pfam" id="PF26192">
    <property type="entry name" value="RNF157-like_N"/>
    <property type="match status" value="1"/>
</dbReference>
<feature type="region of interest" description="Disordered" evidence="9">
    <location>
        <begin position="1"/>
        <end position="49"/>
    </location>
</feature>
<evidence type="ECO:0000256" key="8">
    <source>
        <dbReference type="PROSITE-ProRule" id="PRU00175"/>
    </source>
</evidence>
<dbReference type="InterPro" id="IPR045194">
    <property type="entry name" value="MGRN1/RNF157-like"/>
</dbReference>
<evidence type="ECO:0000256" key="3">
    <source>
        <dbReference type="ARBA" id="ARBA00022679"/>
    </source>
</evidence>
<evidence type="ECO:0000256" key="7">
    <source>
        <dbReference type="ARBA" id="ARBA00022833"/>
    </source>
</evidence>
<dbReference type="InterPro" id="IPR013083">
    <property type="entry name" value="Znf_RING/FYVE/PHD"/>
</dbReference>
<evidence type="ECO:0000259" key="10">
    <source>
        <dbReference type="PROSITE" id="PS50089"/>
    </source>
</evidence>
<dbReference type="Proteomes" id="UP001497457">
    <property type="component" value="Chromosome 19rd"/>
</dbReference>
<keyword evidence="13" id="KW-1185">Reference proteome</keyword>
<keyword evidence="6" id="KW-0833">Ubl conjugation pathway</keyword>
<evidence type="ECO:0000256" key="1">
    <source>
        <dbReference type="ARBA" id="ARBA00000900"/>
    </source>
</evidence>
<keyword evidence="4" id="KW-0479">Metal-binding</keyword>
<gene>
    <name evidence="11" type="ORF">URODEC1_LOCUS45871</name>
    <name evidence="12" type="ORF">URODEC1_LOCUS53165</name>
</gene>
<evidence type="ECO:0000256" key="5">
    <source>
        <dbReference type="ARBA" id="ARBA00022771"/>
    </source>
</evidence>
<reference evidence="12" key="1">
    <citation type="submission" date="2024-10" db="EMBL/GenBank/DDBJ databases">
        <authorList>
            <person name="Ryan C."/>
        </authorList>
    </citation>
    <scope>NUCLEOTIDE SEQUENCE [LARGE SCALE GENOMIC DNA]</scope>
</reference>
<evidence type="ECO:0000256" key="2">
    <source>
        <dbReference type="ARBA" id="ARBA00012483"/>
    </source>
</evidence>
<dbReference type="AlphaFoldDB" id="A0ABC9A9J6"/>
<keyword evidence="5 8" id="KW-0863">Zinc-finger</keyword>